<name>A0ABS2Z9B9_9BACL</name>
<organism evidence="1 2">
    <name type="scientific">Fictibacillus barbaricus</name>
    <dbReference type="NCBI Taxonomy" id="182136"/>
    <lineage>
        <taxon>Bacteria</taxon>
        <taxon>Bacillati</taxon>
        <taxon>Bacillota</taxon>
        <taxon>Bacilli</taxon>
        <taxon>Bacillales</taxon>
        <taxon>Fictibacillaceae</taxon>
        <taxon>Fictibacillus</taxon>
    </lineage>
</organism>
<sequence>MKRNIQVIDGAINSTFDVFEISFPNGRNVSFIDDFPHLENDAEFWFNLYSNKLEKSKVNGIHGTIHSTGSYVEKTEFPNRKESDVLNK</sequence>
<dbReference type="EMBL" id="JAFHKS010000036">
    <property type="protein sequence ID" value="MBN3543868.1"/>
    <property type="molecule type" value="Genomic_DNA"/>
</dbReference>
<proteinExistence type="predicted"/>
<dbReference type="RefSeq" id="WP_188404614.1">
    <property type="nucleotide sequence ID" value="NZ_BMCE01000009.1"/>
</dbReference>
<evidence type="ECO:0000313" key="2">
    <source>
        <dbReference type="Proteomes" id="UP001319060"/>
    </source>
</evidence>
<gene>
    <name evidence="1" type="ORF">JYA64_00950</name>
</gene>
<evidence type="ECO:0000313" key="1">
    <source>
        <dbReference type="EMBL" id="MBN3543868.1"/>
    </source>
</evidence>
<comment type="caution">
    <text evidence="1">The sequence shown here is derived from an EMBL/GenBank/DDBJ whole genome shotgun (WGS) entry which is preliminary data.</text>
</comment>
<reference evidence="1 2" key="1">
    <citation type="submission" date="2021-01" db="EMBL/GenBank/DDBJ databases">
        <title>Genome Sequencing of Type Strains.</title>
        <authorList>
            <person name="Lemaire J.F."/>
            <person name="Inderbitzin P."/>
            <person name="Collins S.B."/>
            <person name="Wespe N."/>
            <person name="Knight-Connoni V."/>
        </authorList>
    </citation>
    <scope>NUCLEOTIDE SEQUENCE [LARGE SCALE GENOMIC DNA]</scope>
    <source>
        <strain evidence="1 2">DSM 14730</strain>
    </source>
</reference>
<dbReference type="Proteomes" id="UP001319060">
    <property type="component" value="Unassembled WGS sequence"/>
</dbReference>
<protein>
    <submittedName>
        <fullName evidence="1">Uncharacterized protein</fullName>
    </submittedName>
</protein>
<keyword evidence="2" id="KW-1185">Reference proteome</keyword>
<accession>A0ABS2Z9B9</accession>